<dbReference type="PRINTS" id="PR00385">
    <property type="entry name" value="P450"/>
</dbReference>
<evidence type="ECO:0000256" key="4">
    <source>
        <dbReference type="ARBA" id="ARBA00023002"/>
    </source>
</evidence>
<dbReference type="GO" id="GO:0020037">
    <property type="term" value="F:heme binding"/>
    <property type="evidence" value="ECO:0007669"/>
    <property type="project" value="InterPro"/>
</dbReference>
<dbReference type="STRING" id="420778.A0A1S8BPE9"/>
<dbReference type="CDD" id="cd11059">
    <property type="entry name" value="CYP_fungal"/>
    <property type="match status" value="1"/>
</dbReference>
<keyword evidence="8" id="KW-0812">Transmembrane</keyword>
<sequence length="505" mass="55309">MAPPPITTTVSSILASSSPTSMAALLIGLTTFLLLLQKLHRALTSPLRALPGPAWSHVTHLPLKLANISGQRVHHIHGLHARYGPVVRIAPDEVAVADARAVRAIHKPGGGFEKSAWYKKFVRGNAEGMFDMVDAKRHAARRRLFARAFGKGEVRGRWEGMVREKVELAVRRMGEELRRGEDSDCMKWWTFLATDVSGHLMFGESFRMLELGKKNEYIETLESTMMGSGIRAELPLLAAVGKLIPHPKLQAMFNANDRLLAYGTRAITSGKDEGANGQGASIFAQLDPDAQRESPFPFTDLDVRVEAGNLIVAGADTTAVSLTYLTHAVLARPELQRALEEEVGSGLQDGFGDRECEALPLLNAVVNETLRMYGAAPGSLPRTVPPGGATLAGHFLPAGTTVSTQAWSLHRDEGLWPDPERFDPYRWLSLPPNTSPSSMSFMPFGAGTRICLGLHLALMELRLATAVFFRELKGVRLSERTTPESMDVVNFFLIMPKSGRCYIKI</sequence>
<organism evidence="9 10">
    <name type="scientific">Diplodia seriata</name>
    <dbReference type="NCBI Taxonomy" id="420778"/>
    <lineage>
        <taxon>Eukaryota</taxon>
        <taxon>Fungi</taxon>
        <taxon>Dikarya</taxon>
        <taxon>Ascomycota</taxon>
        <taxon>Pezizomycotina</taxon>
        <taxon>Dothideomycetes</taxon>
        <taxon>Dothideomycetes incertae sedis</taxon>
        <taxon>Botryosphaeriales</taxon>
        <taxon>Botryosphaeriaceae</taxon>
        <taxon>Diplodia</taxon>
    </lineage>
</organism>
<evidence type="ECO:0000256" key="3">
    <source>
        <dbReference type="ARBA" id="ARBA00022723"/>
    </source>
</evidence>
<dbReference type="InterPro" id="IPR017972">
    <property type="entry name" value="Cyt_P450_CS"/>
</dbReference>
<evidence type="ECO:0000256" key="6">
    <source>
        <dbReference type="PIRSR" id="PIRSR602401-1"/>
    </source>
</evidence>
<keyword evidence="8" id="KW-1133">Transmembrane helix</keyword>
<keyword evidence="8" id="KW-0472">Membrane</keyword>
<dbReference type="Proteomes" id="UP000190776">
    <property type="component" value="Unassembled WGS sequence"/>
</dbReference>
<evidence type="ECO:0000256" key="8">
    <source>
        <dbReference type="SAM" id="Phobius"/>
    </source>
</evidence>
<comment type="caution">
    <text evidence="9">The sequence shown here is derived from an EMBL/GenBank/DDBJ whole genome shotgun (WGS) entry which is preliminary data.</text>
</comment>
<dbReference type="InterPro" id="IPR036396">
    <property type="entry name" value="Cyt_P450_sf"/>
</dbReference>
<keyword evidence="7 9" id="KW-0503">Monooxygenase</keyword>
<evidence type="ECO:0000256" key="2">
    <source>
        <dbReference type="ARBA" id="ARBA00010617"/>
    </source>
</evidence>
<dbReference type="EMBL" id="MSZU01000074">
    <property type="protein sequence ID" value="OMP89073.1"/>
    <property type="molecule type" value="Genomic_DNA"/>
</dbReference>
<dbReference type="PANTHER" id="PTHR24305">
    <property type="entry name" value="CYTOCHROME P450"/>
    <property type="match status" value="1"/>
</dbReference>
<dbReference type="AlphaFoldDB" id="A0A1S8BPE9"/>
<dbReference type="SUPFAM" id="SSF48264">
    <property type="entry name" value="Cytochrome P450"/>
    <property type="match status" value="1"/>
</dbReference>
<dbReference type="InterPro" id="IPR002401">
    <property type="entry name" value="Cyt_P450_E_grp-I"/>
</dbReference>
<accession>A0A1S8BPE9</accession>
<dbReference type="GO" id="GO:0004497">
    <property type="term" value="F:monooxygenase activity"/>
    <property type="evidence" value="ECO:0007669"/>
    <property type="project" value="UniProtKB-KW"/>
</dbReference>
<comment type="similarity">
    <text evidence="2 7">Belongs to the cytochrome P450 family.</text>
</comment>
<dbReference type="OrthoDB" id="1470350at2759"/>
<dbReference type="Gene3D" id="1.10.630.10">
    <property type="entry name" value="Cytochrome P450"/>
    <property type="match status" value="1"/>
</dbReference>
<keyword evidence="4 7" id="KW-0560">Oxidoreductase</keyword>
<comment type="cofactor">
    <cofactor evidence="1 6">
        <name>heme</name>
        <dbReference type="ChEBI" id="CHEBI:30413"/>
    </cofactor>
</comment>
<evidence type="ECO:0000256" key="1">
    <source>
        <dbReference type="ARBA" id="ARBA00001971"/>
    </source>
</evidence>
<evidence type="ECO:0000256" key="5">
    <source>
        <dbReference type="ARBA" id="ARBA00023004"/>
    </source>
</evidence>
<name>A0A1S8BPE9_9PEZI</name>
<feature type="transmembrane region" description="Helical" evidence="8">
    <location>
        <begin position="12"/>
        <end position="36"/>
    </location>
</feature>
<reference evidence="9 10" key="1">
    <citation type="submission" date="2017-01" db="EMBL/GenBank/DDBJ databases">
        <title>Draft genome sequence of Diplodia seriata F98.1, a fungal species involved in grapevine trunk diseases.</title>
        <authorList>
            <person name="Robert-Siegwald G."/>
            <person name="Vallet J."/>
            <person name="Abou-Mansour E."/>
            <person name="Xu J."/>
            <person name="Rey P."/>
            <person name="Bertsch C."/>
            <person name="Rego C."/>
            <person name="Larignon P."/>
            <person name="Fontaine F."/>
            <person name="Lebrun M.-H."/>
        </authorList>
    </citation>
    <scope>NUCLEOTIDE SEQUENCE [LARGE SCALE GENOMIC DNA]</scope>
    <source>
        <strain evidence="9 10">F98.1</strain>
    </source>
</reference>
<dbReference type="PROSITE" id="PS00086">
    <property type="entry name" value="CYTOCHROME_P450"/>
    <property type="match status" value="1"/>
</dbReference>
<dbReference type="PANTHER" id="PTHR24305:SF96">
    <property type="entry name" value="CYTOCHROME P450 MONOOXYGENASE STCB-RELATED"/>
    <property type="match status" value="1"/>
</dbReference>
<dbReference type="InterPro" id="IPR001128">
    <property type="entry name" value="Cyt_P450"/>
</dbReference>
<proteinExistence type="inferred from homology"/>
<dbReference type="Pfam" id="PF00067">
    <property type="entry name" value="p450"/>
    <property type="match status" value="1"/>
</dbReference>
<keyword evidence="3 6" id="KW-0479">Metal-binding</keyword>
<dbReference type="GO" id="GO:0016705">
    <property type="term" value="F:oxidoreductase activity, acting on paired donors, with incorporation or reduction of molecular oxygen"/>
    <property type="evidence" value="ECO:0007669"/>
    <property type="project" value="InterPro"/>
</dbReference>
<protein>
    <submittedName>
        <fullName evidence="9">Putative sterigmatocystin biosynthesis P450 monooxygenase STCB</fullName>
    </submittedName>
</protein>
<keyword evidence="6 7" id="KW-0349">Heme</keyword>
<dbReference type="GO" id="GO:0005506">
    <property type="term" value="F:iron ion binding"/>
    <property type="evidence" value="ECO:0007669"/>
    <property type="project" value="InterPro"/>
</dbReference>
<gene>
    <name evidence="9" type="ORF">BK809_0005794</name>
</gene>
<feature type="binding site" description="axial binding residue" evidence="6">
    <location>
        <position position="451"/>
    </location>
    <ligand>
        <name>heme</name>
        <dbReference type="ChEBI" id="CHEBI:30413"/>
    </ligand>
    <ligandPart>
        <name>Fe</name>
        <dbReference type="ChEBI" id="CHEBI:18248"/>
    </ligandPart>
</feature>
<keyword evidence="5 6" id="KW-0408">Iron</keyword>
<dbReference type="InterPro" id="IPR050121">
    <property type="entry name" value="Cytochrome_P450_monoxygenase"/>
</dbReference>
<evidence type="ECO:0000256" key="7">
    <source>
        <dbReference type="RuleBase" id="RU000461"/>
    </source>
</evidence>
<evidence type="ECO:0000313" key="9">
    <source>
        <dbReference type="EMBL" id="OMP89073.1"/>
    </source>
</evidence>
<evidence type="ECO:0000313" key="10">
    <source>
        <dbReference type="Proteomes" id="UP000190776"/>
    </source>
</evidence>
<dbReference type="PRINTS" id="PR00463">
    <property type="entry name" value="EP450I"/>
</dbReference>